<dbReference type="Gene3D" id="3.30.420.10">
    <property type="entry name" value="Ribonuclease H-like superfamily/Ribonuclease H"/>
    <property type="match status" value="1"/>
</dbReference>
<dbReference type="GO" id="GO:0015074">
    <property type="term" value="P:DNA integration"/>
    <property type="evidence" value="ECO:0007669"/>
    <property type="project" value="InterPro"/>
</dbReference>
<dbReference type="eggNOG" id="COG2801">
    <property type="taxonomic scope" value="Bacteria"/>
</dbReference>
<evidence type="ECO:0000259" key="1">
    <source>
        <dbReference type="PROSITE" id="PS50994"/>
    </source>
</evidence>
<reference evidence="3 5" key="2">
    <citation type="submission" date="2014-01" db="EMBL/GenBank/DDBJ databases">
        <title>Draft genome sequencing of Bacillus alcalophilus CGMCC 1.3604.</title>
        <authorList>
            <person name="Yang J."/>
            <person name="Diao L."/>
            <person name="Yang S."/>
        </authorList>
    </citation>
    <scope>NUCLEOTIDE SEQUENCE [LARGE SCALE GENOMIC DNA]</scope>
    <source>
        <strain evidence="3 5">CGMCC 1.3604</strain>
    </source>
</reference>
<keyword evidence="4" id="KW-1185">Reference proteome</keyword>
<dbReference type="AlphaFoldDB" id="A0A094WFG9"/>
<gene>
    <name evidence="3" type="ORF">AJ85_08950</name>
    <name evidence="2" type="ORF">BALCAV_0215610</name>
</gene>
<dbReference type="Pfam" id="PF13565">
    <property type="entry name" value="HTH_32"/>
    <property type="match status" value="1"/>
</dbReference>
<evidence type="ECO:0000313" key="3">
    <source>
        <dbReference type="EMBL" id="THG90763.1"/>
    </source>
</evidence>
<comment type="caution">
    <text evidence="2">The sequence shown here is derived from an EMBL/GenBank/DDBJ whole genome shotgun (WGS) entry which is preliminary data.</text>
</comment>
<proteinExistence type="predicted"/>
<dbReference type="PANTHER" id="PTHR46889:SF4">
    <property type="entry name" value="TRANSPOSASE INSO FOR INSERTION SEQUENCE ELEMENT IS911B-RELATED"/>
    <property type="match status" value="1"/>
</dbReference>
<dbReference type="InterPro" id="IPR050900">
    <property type="entry name" value="Transposase_IS3/IS150/IS904"/>
</dbReference>
<dbReference type="InterPro" id="IPR048020">
    <property type="entry name" value="Transpos_IS3"/>
</dbReference>
<sequence>MINPSDRALAVELIQEANQNGARLAKACEELHISVRTYERWVADGDVKVDQRPLAKRPIPKNKISEEEKEEILTVVKQEEYADLPPTQIVPKLADKGTYIASESTFYRVLREEKMQHHRGRSQKPERRIPESHLARSPNQVWTWDITWLGGPVKGLYYRLYLILDLFSRKAVGWEVWETEEAKHAETLVKRAVINEKIQGAPLVLHSDNGSPMKAETFLSLLEKLGIQSSFSRPRVSNDNPYSEAMFRTLKYRPDFPHKGFVSLEEARQWAQQFVHWYNEVHLHSGLNFVTPVQCHTGEYVAILEKRKDVYEVAKAKHPERWARSARNWTPKGQVALNPMRDEGQKQ</sequence>
<dbReference type="EMBL" id="JALP01000119">
    <property type="protein sequence ID" value="THG90763.1"/>
    <property type="molecule type" value="Genomic_DNA"/>
</dbReference>
<dbReference type="InterPro" id="IPR001584">
    <property type="entry name" value="Integrase_cat-core"/>
</dbReference>
<organism evidence="2 4">
    <name type="scientific">Alkalihalobacillus alcalophilus ATCC 27647 = CGMCC 1.3604</name>
    <dbReference type="NCBI Taxonomy" id="1218173"/>
    <lineage>
        <taxon>Bacteria</taxon>
        <taxon>Bacillati</taxon>
        <taxon>Bacillota</taxon>
        <taxon>Bacilli</taxon>
        <taxon>Bacillales</taxon>
        <taxon>Bacillaceae</taxon>
        <taxon>Alkalihalobacillus</taxon>
    </lineage>
</organism>
<dbReference type="Proteomes" id="UP000002754">
    <property type="component" value="Unassembled WGS sequence"/>
</dbReference>
<dbReference type="InterPro" id="IPR009057">
    <property type="entry name" value="Homeodomain-like_sf"/>
</dbReference>
<dbReference type="InterPro" id="IPR012337">
    <property type="entry name" value="RNaseH-like_sf"/>
</dbReference>
<protein>
    <submittedName>
        <fullName evidence="2">Integrase</fullName>
    </submittedName>
</protein>
<dbReference type="OrthoDB" id="9781005at2"/>
<dbReference type="Proteomes" id="UP000297014">
    <property type="component" value="Unassembled WGS sequence"/>
</dbReference>
<accession>A0A094WFG9</accession>
<reference evidence="2 4" key="1">
    <citation type="journal article" date="2014" name="Genome Announc.">
        <title>Draft Genome Sequence of Bacillus alcalophilus AV1934, a Classic Alkaliphile Isolated from Human Feces in 1934.</title>
        <authorList>
            <person name="Attie O."/>
            <person name="Jayaprakash A."/>
            <person name="Shah H."/>
            <person name="Paulsen I.T."/>
            <person name="Morino M."/>
            <person name="Takahashi Y."/>
            <person name="Narumi I."/>
            <person name="Sachidanandam R."/>
            <person name="Satoh K."/>
            <person name="Ito M."/>
            <person name="Krulwich T.A."/>
        </authorList>
    </citation>
    <scope>NUCLEOTIDE SEQUENCE [LARGE SCALE GENOMIC DNA]</scope>
    <source>
        <strain evidence="2 4">AV1934</strain>
    </source>
</reference>
<name>A0A094WFG9_ALKAL</name>
<dbReference type="GO" id="GO:0003676">
    <property type="term" value="F:nucleic acid binding"/>
    <property type="evidence" value="ECO:0007669"/>
    <property type="project" value="InterPro"/>
</dbReference>
<evidence type="ECO:0000313" key="5">
    <source>
        <dbReference type="Proteomes" id="UP000297014"/>
    </source>
</evidence>
<dbReference type="SUPFAM" id="SSF46689">
    <property type="entry name" value="Homeodomain-like"/>
    <property type="match status" value="1"/>
</dbReference>
<dbReference type="Pfam" id="PF00665">
    <property type="entry name" value="rve"/>
    <property type="match status" value="1"/>
</dbReference>
<evidence type="ECO:0000313" key="4">
    <source>
        <dbReference type="Proteomes" id="UP000002754"/>
    </source>
</evidence>
<dbReference type="NCBIfam" id="NF033516">
    <property type="entry name" value="transpos_IS3"/>
    <property type="match status" value="1"/>
</dbReference>
<dbReference type="EMBL" id="ALPT02000057">
    <property type="protein sequence ID" value="KGA96519.1"/>
    <property type="molecule type" value="Genomic_DNA"/>
</dbReference>
<dbReference type="SUPFAM" id="SSF53098">
    <property type="entry name" value="Ribonuclease H-like"/>
    <property type="match status" value="1"/>
</dbReference>
<dbReference type="RefSeq" id="WP_003321316.1">
    <property type="nucleotide sequence ID" value="NZ_ALPT02000057.1"/>
</dbReference>
<evidence type="ECO:0000313" key="2">
    <source>
        <dbReference type="EMBL" id="KGA96519.1"/>
    </source>
</evidence>
<dbReference type="PANTHER" id="PTHR46889">
    <property type="entry name" value="TRANSPOSASE INSF FOR INSERTION SEQUENCE IS3B-RELATED"/>
    <property type="match status" value="1"/>
</dbReference>
<dbReference type="PROSITE" id="PS50994">
    <property type="entry name" value="INTEGRASE"/>
    <property type="match status" value="1"/>
</dbReference>
<dbReference type="InterPro" id="IPR036397">
    <property type="entry name" value="RNaseH_sf"/>
</dbReference>
<feature type="domain" description="Integrase catalytic" evidence="1">
    <location>
        <begin position="134"/>
        <end position="300"/>
    </location>
</feature>